<dbReference type="Pfam" id="PF09148">
    <property type="entry name" value="DUF1934"/>
    <property type="match status" value="1"/>
</dbReference>
<protein>
    <submittedName>
        <fullName evidence="1">Uncharacterized protein conserved in bacteria</fullName>
    </submittedName>
</protein>
<dbReference type="OrthoDB" id="1680906at2"/>
<dbReference type="InterPro" id="IPR015231">
    <property type="entry name" value="DUF1934"/>
</dbReference>
<organism evidence="1 2">
    <name type="scientific">[Eubacterium] siraeum</name>
    <dbReference type="NCBI Taxonomy" id="39492"/>
    <lineage>
        <taxon>Bacteria</taxon>
        <taxon>Bacillati</taxon>
        <taxon>Bacillota</taxon>
        <taxon>Clostridia</taxon>
        <taxon>Eubacteriales</taxon>
        <taxon>Oscillospiraceae</taxon>
        <taxon>Oscillospiraceae incertae sedis</taxon>
    </lineage>
</organism>
<dbReference type="InterPro" id="IPR012674">
    <property type="entry name" value="Calycin"/>
</dbReference>
<accession>A0A174ZII1</accession>
<dbReference type="SUPFAM" id="SSF50814">
    <property type="entry name" value="Lipocalins"/>
    <property type="match status" value="1"/>
</dbReference>
<dbReference type="Gene3D" id="2.40.128.20">
    <property type="match status" value="1"/>
</dbReference>
<evidence type="ECO:0000313" key="1">
    <source>
        <dbReference type="EMBL" id="CUQ82970.1"/>
    </source>
</evidence>
<dbReference type="EMBL" id="CZBY01000003">
    <property type="protein sequence ID" value="CUQ82970.1"/>
    <property type="molecule type" value="Genomic_DNA"/>
</dbReference>
<sequence length="140" mass="15816">MKKNVCITIKSTQTVDQDKDSTELFTFGAMESTENGFRLYYDESEATGFAGSSVTLEVTDEMVTMTRSGKAISSLFIEKGKKHHCHYGTEFGDFMIGVCTDEIRNELEETGGEIYLKYTLDINSSYMSENEMFINVKECN</sequence>
<dbReference type="STRING" id="39492.ERS852540_00602"/>
<dbReference type="Proteomes" id="UP000095662">
    <property type="component" value="Unassembled WGS sequence"/>
</dbReference>
<proteinExistence type="predicted"/>
<reference evidence="1 2" key="1">
    <citation type="submission" date="2015-09" db="EMBL/GenBank/DDBJ databases">
        <authorList>
            <consortium name="Pathogen Informatics"/>
        </authorList>
    </citation>
    <scope>NUCLEOTIDE SEQUENCE [LARGE SCALE GENOMIC DNA]</scope>
    <source>
        <strain evidence="1 2">2789STDY5834928</strain>
    </source>
</reference>
<gene>
    <name evidence="1" type="ORF">ERS852540_00602</name>
</gene>
<evidence type="ECO:0000313" key="2">
    <source>
        <dbReference type="Proteomes" id="UP000095662"/>
    </source>
</evidence>
<dbReference type="AlphaFoldDB" id="A0A174ZII1"/>
<name>A0A174ZII1_9FIRM</name>